<keyword evidence="2" id="KW-0813">Transport</keyword>
<feature type="domain" description="Thioredoxin" evidence="7">
    <location>
        <begin position="33"/>
        <end position="173"/>
    </location>
</feature>
<dbReference type="PANTHER" id="PTHR45663:SF11">
    <property type="entry name" value="GEO12009P1"/>
    <property type="match status" value="1"/>
</dbReference>
<dbReference type="InterPro" id="IPR013766">
    <property type="entry name" value="Thioredoxin_domain"/>
</dbReference>
<dbReference type="SUPFAM" id="SSF52833">
    <property type="entry name" value="Thioredoxin-like"/>
    <property type="match status" value="1"/>
</dbReference>
<evidence type="ECO:0000256" key="4">
    <source>
        <dbReference type="ARBA" id="ARBA00023157"/>
    </source>
</evidence>
<evidence type="ECO:0000256" key="3">
    <source>
        <dbReference type="ARBA" id="ARBA00022982"/>
    </source>
</evidence>
<dbReference type="Gene3D" id="3.40.30.10">
    <property type="entry name" value="Glutaredoxin"/>
    <property type="match status" value="1"/>
</dbReference>
<accession>A0ABQ3E7K9</accession>
<gene>
    <name evidence="8" type="primary">trxA</name>
    <name evidence="8" type="ORF">GCM10007094_16280</name>
</gene>
<evidence type="ECO:0000256" key="1">
    <source>
        <dbReference type="ARBA" id="ARBA00008987"/>
    </source>
</evidence>
<evidence type="ECO:0000256" key="6">
    <source>
        <dbReference type="NCBIfam" id="TIGR01068"/>
    </source>
</evidence>
<evidence type="ECO:0000313" key="9">
    <source>
        <dbReference type="Proteomes" id="UP000637980"/>
    </source>
</evidence>
<dbReference type="InterPro" id="IPR017937">
    <property type="entry name" value="Thioredoxin_CS"/>
</dbReference>
<dbReference type="SUPFAM" id="SSF48452">
    <property type="entry name" value="TPR-like"/>
    <property type="match status" value="1"/>
</dbReference>
<dbReference type="PANTHER" id="PTHR45663">
    <property type="entry name" value="GEO12009P1"/>
    <property type="match status" value="1"/>
</dbReference>
<dbReference type="InterPro" id="IPR005746">
    <property type="entry name" value="Thioredoxin"/>
</dbReference>
<comment type="caution">
    <text evidence="8">The sequence shown here is derived from an EMBL/GenBank/DDBJ whole genome shotgun (WGS) entry which is preliminary data.</text>
</comment>
<evidence type="ECO:0000256" key="5">
    <source>
        <dbReference type="ARBA" id="ARBA00023284"/>
    </source>
</evidence>
<protein>
    <recommendedName>
        <fullName evidence="6">Thioredoxin</fullName>
    </recommendedName>
</protein>
<dbReference type="Pfam" id="PF14559">
    <property type="entry name" value="TPR_19"/>
    <property type="match status" value="1"/>
</dbReference>
<reference evidence="9" key="1">
    <citation type="journal article" date="2019" name="Int. J. Syst. Evol. Microbiol.">
        <title>The Global Catalogue of Microorganisms (GCM) 10K type strain sequencing project: providing services to taxonomists for standard genome sequencing and annotation.</title>
        <authorList>
            <consortium name="The Broad Institute Genomics Platform"/>
            <consortium name="The Broad Institute Genome Sequencing Center for Infectious Disease"/>
            <person name="Wu L."/>
            <person name="Ma J."/>
        </authorList>
    </citation>
    <scope>NUCLEOTIDE SEQUENCE [LARGE SCALE GENOMIC DNA]</scope>
    <source>
        <strain evidence="9">KCTC 12861</strain>
    </source>
</reference>
<dbReference type="PROSITE" id="PS00194">
    <property type="entry name" value="THIOREDOXIN_1"/>
    <property type="match status" value="1"/>
</dbReference>
<organism evidence="8 9">
    <name type="scientific">Pseudovibrio japonicus</name>
    <dbReference type="NCBI Taxonomy" id="366534"/>
    <lineage>
        <taxon>Bacteria</taxon>
        <taxon>Pseudomonadati</taxon>
        <taxon>Pseudomonadota</taxon>
        <taxon>Alphaproteobacteria</taxon>
        <taxon>Hyphomicrobiales</taxon>
        <taxon>Stappiaceae</taxon>
        <taxon>Pseudovibrio</taxon>
    </lineage>
</organism>
<dbReference type="InterPro" id="IPR011990">
    <property type="entry name" value="TPR-like_helical_dom_sf"/>
</dbReference>
<dbReference type="NCBIfam" id="TIGR01068">
    <property type="entry name" value="thioredoxin"/>
    <property type="match status" value="1"/>
</dbReference>
<dbReference type="InterPro" id="IPR036249">
    <property type="entry name" value="Thioredoxin-like_sf"/>
</dbReference>
<dbReference type="PROSITE" id="PS51352">
    <property type="entry name" value="THIOREDOXIN_2"/>
    <property type="match status" value="1"/>
</dbReference>
<keyword evidence="5" id="KW-0676">Redox-active center</keyword>
<dbReference type="EMBL" id="BMXE01000002">
    <property type="protein sequence ID" value="GHB28491.1"/>
    <property type="molecule type" value="Genomic_DNA"/>
</dbReference>
<keyword evidence="4" id="KW-1015">Disulfide bond</keyword>
<sequence length="333" mass="35526">MSGSGYSVGGSFGGSLGGGGYGGGYQTNTQAGAASPSAAPAANAADLIVDTTTQTFVQDVIEGSRNQVVLVDFWAPWCGPCKQLTPTLEKVVKEANGALKLVKMNIEDYPEVAGQMGVQSIPAVFAFKGGQPVDGFMGAQTEGEIKKFLDRIGVQIGPSDLEVMLEKADELRDAEGYPEAAQLYGGALSIDAGNVHALCGLAMCYLALAEKDHAKQMLDMVPEDKRDSQHFVAAKAALELAEQAEGLDDLAELRQRVDANADDHQARFDLAVALSGKGDKNGAVDELIEIIRRDREWNEDGARKQLLQFFEAWGFKDSGAVYGRRKLSSILFS</sequence>
<dbReference type="PRINTS" id="PR00421">
    <property type="entry name" value="THIOREDOXIN"/>
</dbReference>
<evidence type="ECO:0000313" key="8">
    <source>
        <dbReference type="EMBL" id="GHB28491.1"/>
    </source>
</evidence>
<dbReference type="Pfam" id="PF00085">
    <property type="entry name" value="Thioredoxin"/>
    <property type="match status" value="1"/>
</dbReference>
<proteinExistence type="inferred from homology"/>
<dbReference type="Pfam" id="PF14561">
    <property type="entry name" value="TPR_20"/>
    <property type="match status" value="1"/>
</dbReference>
<name>A0ABQ3E7K9_9HYPH</name>
<dbReference type="CDD" id="cd02956">
    <property type="entry name" value="ybbN"/>
    <property type="match status" value="1"/>
</dbReference>
<dbReference type="Proteomes" id="UP000637980">
    <property type="component" value="Unassembled WGS sequence"/>
</dbReference>
<evidence type="ECO:0000259" key="7">
    <source>
        <dbReference type="PROSITE" id="PS51352"/>
    </source>
</evidence>
<comment type="similarity">
    <text evidence="1">Belongs to the thioredoxin family.</text>
</comment>
<keyword evidence="3" id="KW-0249">Electron transport</keyword>
<dbReference type="RefSeq" id="WP_189436246.1">
    <property type="nucleotide sequence ID" value="NZ_BMXE01000002.1"/>
</dbReference>
<dbReference type="Gene3D" id="1.25.40.10">
    <property type="entry name" value="Tetratricopeptide repeat domain"/>
    <property type="match status" value="2"/>
</dbReference>
<evidence type="ECO:0000256" key="2">
    <source>
        <dbReference type="ARBA" id="ARBA00022448"/>
    </source>
</evidence>
<keyword evidence="9" id="KW-1185">Reference proteome</keyword>